<feature type="non-terminal residue" evidence="1">
    <location>
        <position position="1"/>
    </location>
</feature>
<name>A0A0F9PI23_9ZZZZ</name>
<reference evidence="1" key="1">
    <citation type="journal article" date="2015" name="Nature">
        <title>Complex archaea that bridge the gap between prokaryotes and eukaryotes.</title>
        <authorList>
            <person name="Spang A."/>
            <person name="Saw J.H."/>
            <person name="Jorgensen S.L."/>
            <person name="Zaremba-Niedzwiedzka K."/>
            <person name="Martijn J."/>
            <person name="Lind A.E."/>
            <person name="van Eijk R."/>
            <person name="Schleper C."/>
            <person name="Guy L."/>
            <person name="Ettema T.J."/>
        </authorList>
    </citation>
    <scope>NUCLEOTIDE SEQUENCE</scope>
</reference>
<organism evidence="1">
    <name type="scientific">marine sediment metagenome</name>
    <dbReference type="NCBI Taxonomy" id="412755"/>
    <lineage>
        <taxon>unclassified sequences</taxon>
        <taxon>metagenomes</taxon>
        <taxon>ecological metagenomes</taxon>
    </lineage>
</organism>
<comment type="caution">
    <text evidence="1">The sequence shown here is derived from an EMBL/GenBank/DDBJ whole genome shotgun (WGS) entry which is preliminary data.</text>
</comment>
<dbReference type="InterPro" id="IPR050519">
    <property type="entry name" value="Glycosyltransf_28_UgtP"/>
</dbReference>
<dbReference type="AlphaFoldDB" id="A0A0F9PI23"/>
<evidence type="ECO:0000313" key="1">
    <source>
        <dbReference type="EMBL" id="KKM92952.1"/>
    </source>
</evidence>
<protein>
    <recommendedName>
        <fullName evidence="2">Glycosyl transferase family 1 domain-containing protein</fullName>
    </recommendedName>
</protein>
<dbReference type="PANTHER" id="PTHR43025">
    <property type="entry name" value="MONOGALACTOSYLDIACYLGLYCEROL SYNTHASE"/>
    <property type="match status" value="1"/>
</dbReference>
<sequence>VLSGFIPGQEAGNVPYVVNHGVGIYSDQPAQIAATVAYWFGSGRDQLEAMSAKTARLCNPRATFEIVAEIAELLDSTPNNTEPQPTEPTKGI</sequence>
<gene>
    <name evidence="1" type="ORF">LCGC14_1213160</name>
</gene>
<accession>A0A0F9PI23</accession>
<dbReference type="PANTHER" id="PTHR43025:SF3">
    <property type="entry name" value="MONOGALACTOSYLDIACYLGLYCEROL SYNTHASE 1, CHLOROPLASTIC"/>
    <property type="match status" value="1"/>
</dbReference>
<proteinExistence type="predicted"/>
<dbReference type="EMBL" id="LAZR01006330">
    <property type="protein sequence ID" value="KKM92952.1"/>
    <property type="molecule type" value="Genomic_DNA"/>
</dbReference>
<evidence type="ECO:0008006" key="2">
    <source>
        <dbReference type="Google" id="ProtNLM"/>
    </source>
</evidence>